<evidence type="ECO:0000259" key="1">
    <source>
        <dbReference type="Pfam" id="PF00004"/>
    </source>
</evidence>
<name>L8PKS4_STRVR</name>
<dbReference type="Gene3D" id="3.40.50.300">
    <property type="entry name" value="P-loop containing nucleotide triphosphate hydrolases"/>
    <property type="match status" value="1"/>
</dbReference>
<dbReference type="Proteomes" id="UP000011205">
    <property type="component" value="Unassembled WGS sequence"/>
</dbReference>
<evidence type="ECO:0000313" key="2">
    <source>
        <dbReference type="EMBL" id="ELS57060.1"/>
    </source>
</evidence>
<sequence>MCLPEYDVGAVDGALLMRRPLLITGPPGVGKSALAHLVTRELGMGRLLEWNIVSRAVLRDDLYTHDAMDRAQAIVTWQTISLQAACCREAGAMSADSSLTSLVRRRLHNRRPVSSAGSSWSW</sequence>
<dbReference type="Pfam" id="PF00004">
    <property type="entry name" value="AAA"/>
    <property type="match status" value="1"/>
</dbReference>
<dbReference type="GO" id="GO:0005524">
    <property type="term" value="F:ATP binding"/>
    <property type="evidence" value="ECO:0007669"/>
    <property type="project" value="InterPro"/>
</dbReference>
<feature type="domain" description="ATPase AAA-type core" evidence="1">
    <location>
        <begin position="21"/>
        <end position="52"/>
    </location>
</feature>
<dbReference type="InterPro" id="IPR003959">
    <property type="entry name" value="ATPase_AAA_core"/>
</dbReference>
<dbReference type="PATRIC" id="fig|1160705.3.peg.1905"/>
<dbReference type="EMBL" id="AMLP01000064">
    <property type="protein sequence ID" value="ELS57060.1"/>
    <property type="molecule type" value="Genomic_DNA"/>
</dbReference>
<dbReference type="InterPro" id="IPR027417">
    <property type="entry name" value="P-loop_NTPase"/>
</dbReference>
<comment type="caution">
    <text evidence="2">The sequence shown here is derived from an EMBL/GenBank/DDBJ whole genome shotgun (WGS) entry which is preliminary data.</text>
</comment>
<organism evidence="2 3">
    <name type="scientific">Streptomyces viridochromogenes Tue57</name>
    <dbReference type="NCBI Taxonomy" id="1160705"/>
    <lineage>
        <taxon>Bacteria</taxon>
        <taxon>Bacillati</taxon>
        <taxon>Actinomycetota</taxon>
        <taxon>Actinomycetes</taxon>
        <taxon>Kitasatosporales</taxon>
        <taxon>Streptomycetaceae</taxon>
        <taxon>Streptomyces</taxon>
    </lineage>
</organism>
<reference evidence="2 3" key="1">
    <citation type="journal article" date="2013" name="Genome Announc.">
        <title>Draft Genome Sequence of Streptomyces viridochromogenes Strain Tu57, Producer of Avilamycin.</title>
        <authorList>
            <person name="Gruning B.A."/>
            <person name="Erxleben A."/>
            <person name="Hahnlein A."/>
            <person name="Gunther S."/>
        </authorList>
    </citation>
    <scope>NUCLEOTIDE SEQUENCE [LARGE SCALE GENOMIC DNA]</scope>
    <source>
        <strain evidence="2 3">Tue57</strain>
    </source>
</reference>
<dbReference type="GO" id="GO:0016887">
    <property type="term" value="F:ATP hydrolysis activity"/>
    <property type="evidence" value="ECO:0007669"/>
    <property type="project" value="InterPro"/>
</dbReference>
<dbReference type="AlphaFoldDB" id="L8PKS4"/>
<dbReference type="SUPFAM" id="SSF52540">
    <property type="entry name" value="P-loop containing nucleoside triphosphate hydrolases"/>
    <property type="match status" value="1"/>
</dbReference>
<evidence type="ECO:0000313" key="3">
    <source>
        <dbReference type="Proteomes" id="UP000011205"/>
    </source>
</evidence>
<proteinExistence type="predicted"/>
<accession>L8PKS4</accession>
<gene>
    <name evidence="2" type="ORF">STVIR_1915</name>
</gene>
<protein>
    <submittedName>
        <fullName evidence="2">Putative ATPase</fullName>
    </submittedName>
</protein>